<gene>
    <name evidence="1" type="ORF">DJ013_21995</name>
</gene>
<proteinExistence type="predicted"/>
<sequence length="131" mass="14705">MQNLRKIGALSLLTLLLVKAMVVPAIFFNYELRKDFIIENFCVNKERPELNCDGQCYLAKQLKAAQEHDENEATATFVDKLLGFECVSGNADWHFSQTVVITELQGLIAGHQHLNGSELAFSIFHPPKVIS</sequence>
<dbReference type="EMBL" id="CP029480">
    <property type="protein sequence ID" value="AWW00713.1"/>
    <property type="molecule type" value="Genomic_DNA"/>
</dbReference>
<name>A0A2Z4GH32_9BACT</name>
<dbReference type="AlphaFoldDB" id="A0A2Z4GH32"/>
<dbReference type="RefSeq" id="WP_111374079.1">
    <property type="nucleotide sequence ID" value="NZ_CP029480.1"/>
</dbReference>
<evidence type="ECO:0000313" key="2">
    <source>
        <dbReference type="Proteomes" id="UP000249873"/>
    </source>
</evidence>
<protein>
    <submittedName>
        <fullName evidence="1">Uncharacterized protein</fullName>
    </submittedName>
</protein>
<keyword evidence="2" id="KW-1185">Reference proteome</keyword>
<evidence type="ECO:0000313" key="1">
    <source>
        <dbReference type="EMBL" id="AWW00713.1"/>
    </source>
</evidence>
<accession>A0A2Z4GH32</accession>
<dbReference type="Proteomes" id="UP000249873">
    <property type="component" value="Chromosome"/>
</dbReference>
<organism evidence="1 2">
    <name type="scientific">Arcticibacterium luteifluviistationis</name>
    <dbReference type="NCBI Taxonomy" id="1784714"/>
    <lineage>
        <taxon>Bacteria</taxon>
        <taxon>Pseudomonadati</taxon>
        <taxon>Bacteroidota</taxon>
        <taxon>Cytophagia</taxon>
        <taxon>Cytophagales</taxon>
        <taxon>Leadbetterellaceae</taxon>
        <taxon>Arcticibacterium</taxon>
    </lineage>
</organism>
<reference evidence="1 2" key="1">
    <citation type="submission" date="2018-05" db="EMBL/GenBank/DDBJ databases">
        <title>Complete genome sequence of Arcticibacterium luteifluviistationis SM1504T, a cytophagaceae bacterium isolated from Arctic surface seawater.</title>
        <authorList>
            <person name="Li Y."/>
            <person name="Qin Q.-L."/>
        </authorList>
    </citation>
    <scope>NUCLEOTIDE SEQUENCE [LARGE SCALE GENOMIC DNA]</scope>
    <source>
        <strain evidence="1 2">SM1504</strain>
    </source>
</reference>
<dbReference type="OrthoDB" id="980645at2"/>
<dbReference type="KEGG" id="als:DJ013_21995"/>